<protein>
    <recommendedName>
        <fullName evidence="7">Transmembrane protein</fullName>
    </recommendedName>
</protein>
<dbReference type="PANTHER" id="PTHR34558:SF9">
    <property type="entry name" value="F3L24.15 PROTEIN"/>
    <property type="match status" value="1"/>
</dbReference>
<dbReference type="Gramene" id="mRNA:HanXRQr2_Chr06g0258661">
    <property type="protein sequence ID" value="CDS:HanXRQr2_Chr06g0258661.1"/>
    <property type="gene ID" value="HanXRQr2_Chr06g0258661"/>
</dbReference>
<reference evidence="5" key="2">
    <citation type="submission" date="2017-02" db="EMBL/GenBank/DDBJ databases">
        <title>Sunflower complete genome.</title>
        <authorList>
            <person name="Langlade N."/>
            <person name="Munos S."/>
        </authorList>
    </citation>
    <scope>NUCLEOTIDE SEQUENCE [LARGE SCALE GENOMIC DNA]</scope>
    <source>
        <tissue evidence="5">Leaves</tissue>
    </source>
</reference>
<reference evidence="4" key="3">
    <citation type="submission" date="2020-06" db="EMBL/GenBank/DDBJ databases">
        <title>Helianthus annuus Genome sequencing and assembly Release 2.</title>
        <authorList>
            <person name="Gouzy J."/>
            <person name="Langlade N."/>
            <person name="Munos S."/>
        </authorList>
    </citation>
    <scope>NUCLEOTIDE SEQUENCE</scope>
    <source>
        <tissue evidence="4">Leaves</tissue>
    </source>
</reference>
<dbReference type="Proteomes" id="UP000215914">
    <property type="component" value="Chromosome 6"/>
</dbReference>
<dbReference type="EMBL" id="MNCJ02000321">
    <property type="protein sequence ID" value="KAF5802362.1"/>
    <property type="molecule type" value="Genomic_DNA"/>
</dbReference>
<dbReference type="EMBL" id="CM007895">
    <property type="protein sequence ID" value="OTG23011.1"/>
    <property type="molecule type" value="Genomic_DNA"/>
</dbReference>
<proteinExistence type="predicted"/>
<keyword evidence="3" id="KW-0732">Signal</keyword>
<feature type="compositionally biased region" description="Polar residues" evidence="1">
    <location>
        <begin position="53"/>
        <end position="62"/>
    </location>
</feature>
<dbReference type="AlphaFoldDB" id="A0A251UL13"/>
<keyword evidence="6" id="KW-1185">Reference proteome</keyword>
<feature type="region of interest" description="Disordered" evidence="1">
    <location>
        <begin position="45"/>
        <end position="81"/>
    </location>
</feature>
<dbReference type="PANTHER" id="PTHR34558">
    <property type="entry name" value="EXPRESSED PROTEIN"/>
    <property type="match status" value="1"/>
</dbReference>
<evidence type="ECO:0000313" key="4">
    <source>
        <dbReference type="EMBL" id="KAF5802362.1"/>
    </source>
</evidence>
<dbReference type="STRING" id="4232.A0A251UL13"/>
<reference evidence="4 6" key="1">
    <citation type="journal article" date="2017" name="Nature">
        <title>The sunflower genome provides insights into oil metabolism, flowering and Asterid evolution.</title>
        <authorList>
            <person name="Badouin H."/>
            <person name="Gouzy J."/>
            <person name="Grassa C.J."/>
            <person name="Murat F."/>
            <person name="Staton S.E."/>
            <person name="Cottret L."/>
            <person name="Lelandais-Briere C."/>
            <person name="Owens G.L."/>
            <person name="Carrere S."/>
            <person name="Mayjonade B."/>
            <person name="Legrand L."/>
            <person name="Gill N."/>
            <person name="Kane N.C."/>
            <person name="Bowers J.E."/>
            <person name="Hubner S."/>
            <person name="Bellec A."/>
            <person name="Berard A."/>
            <person name="Berges H."/>
            <person name="Blanchet N."/>
            <person name="Boniface M.C."/>
            <person name="Brunel D."/>
            <person name="Catrice O."/>
            <person name="Chaidir N."/>
            <person name="Claudel C."/>
            <person name="Donnadieu C."/>
            <person name="Faraut T."/>
            <person name="Fievet G."/>
            <person name="Helmstetter N."/>
            <person name="King M."/>
            <person name="Knapp S.J."/>
            <person name="Lai Z."/>
            <person name="Le Paslier M.C."/>
            <person name="Lippi Y."/>
            <person name="Lorenzon L."/>
            <person name="Mandel J.R."/>
            <person name="Marage G."/>
            <person name="Marchand G."/>
            <person name="Marquand E."/>
            <person name="Bret-Mestries E."/>
            <person name="Morien E."/>
            <person name="Nambeesan S."/>
            <person name="Nguyen T."/>
            <person name="Pegot-Espagnet P."/>
            <person name="Pouilly N."/>
            <person name="Raftis F."/>
            <person name="Sallet E."/>
            <person name="Schiex T."/>
            <person name="Thomas J."/>
            <person name="Vandecasteele C."/>
            <person name="Vares D."/>
            <person name="Vear F."/>
            <person name="Vautrin S."/>
            <person name="Crespi M."/>
            <person name="Mangin B."/>
            <person name="Burke J.M."/>
            <person name="Salse J."/>
            <person name="Munos S."/>
            <person name="Vincourt P."/>
            <person name="Rieseberg L.H."/>
            <person name="Langlade N.B."/>
        </authorList>
    </citation>
    <scope>NUCLEOTIDE SEQUENCE [LARGE SCALE GENOMIC DNA]</scope>
    <source>
        <strain evidence="6">cv. SF193</strain>
        <tissue evidence="4">Leaves</tissue>
    </source>
</reference>
<dbReference type="OMA" id="IYLEKHH"/>
<accession>A0A251UL13</accession>
<evidence type="ECO:0000313" key="5">
    <source>
        <dbReference type="EMBL" id="OTG23011.1"/>
    </source>
</evidence>
<evidence type="ECO:0000256" key="2">
    <source>
        <dbReference type="SAM" id="Phobius"/>
    </source>
</evidence>
<keyword evidence="2" id="KW-1133">Transmembrane helix</keyword>
<evidence type="ECO:0000313" key="6">
    <source>
        <dbReference type="Proteomes" id="UP000215914"/>
    </source>
</evidence>
<organism evidence="5 6">
    <name type="scientific">Helianthus annuus</name>
    <name type="common">Common sunflower</name>
    <dbReference type="NCBI Taxonomy" id="4232"/>
    <lineage>
        <taxon>Eukaryota</taxon>
        <taxon>Viridiplantae</taxon>
        <taxon>Streptophyta</taxon>
        <taxon>Embryophyta</taxon>
        <taxon>Tracheophyta</taxon>
        <taxon>Spermatophyta</taxon>
        <taxon>Magnoliopsida</taxon>
        <taxon>eudicotyledons</taxon>
        <taxon>Gunneridae</taxon>
        <taxon>Pentapetalae</taxon>
        <taxon>asterids</taxon>
        <taxon>campanulids</taxon>
        <taxon>Asterales</taxon>
        <taxon>Asteraceae</taxon>
        <taxon>Asteroideae</taxon>
        <taxon>Heliantheae alliance</taxon>
        <taxon>Heliantheae</taxon>
        <taxon>Helianthus</taxon>
    </lineage>
</organism>
<evidence type="ECO:0008006" key="7">
    <source>
        <dbReference type="Google" id="ProtNLM"/>
    </source>
</evidence>
<feature type="transmembrane region" description="Helical" evidence="2">
    <location>
        <begin position="97"/>
        <end position="119"/>
    </location>
</feature>
<gene>
    <name evidence="5" type="ORF">HannXRQ_Chr06g0177641</name>
    <name evidence="4" type="ORF">HanXRQr2_Chr06g0258661</name>
</gene>
<sequence length="141" mass="15349">MARFVLVFLILAHTFLNLSARHLGTEPTKVEMPAFTPLNDRNIAELGKHNVNKSEPPTTGPSSDHEDNGGSMAEEEDGIYLEKHHHHHELSSVDKSIAGGGVILGGLVMAFVVSIVCYIRATRRRSMVEPPTPTTARSVSP</sequence>
<feature type="signal peptide" evidence="3">
    <location>
        <begin position="1"/>
        <end position="20"/>
    </location>
</feature>
<keyword evidence="2" id="KW-0812">Transmembrane</keyword>
<name>A0A251UL13_HELAN</name>
<evidence type="ECO:0000256" key="3">
    <source>
        <dbReference type="SAM" id="SignalP"/>
    </source>
</evidence>
<feature type="chain" id="PRO_5012106237" description="Transmembrane protein" evidence="3">
    <location>
        <begin position="21"/>
        <end position="141"/>
    </location>
</feature>
<evidence type="ECO:0000256" key="1">
    <source>
        <dbReference type="SAM" id="MobiDB-lite"/>
    </source>
</evidence>
<keyword evidence="2" id="KW-0472">Membrane</keyword>
<dbReference type="InParanoid" id="A0A251UL13"/>